<protein>
    <recommendedName>
        <fullName evidence="3">DUF4806 domain-containing protein</fullName>
    </recommendedName>
</protein>
<dbReference type="PANTHER" id="PTHR34153">
    <property type="entry name" value="SI:CH211-262H13.3-RELATED-RELATED"/>
    <property type="match status" value="1"/>
</dbReference>
<reference evidence="1 2" key="1">
    <citation type="submission" date="2023-03" db="EMBL/GenBank/DDBJ databases">
        <title>High recombination rates correlate with genetic variation in Cardiocondyla obscurior ants.</title>
        <authorList>
            <person name="Errbii M."/>
        </authorList>
    </citation>
    <scope>NUCLEOTIDE SEQUENCE [LARGE SCALE GENOMIC DNA]</scope>
    <source>
        <strain evidence="1">Alpha-2009</strain>
        <tissue evidence="1">Whole body</tissue>
    </source>
</reference>
<dbReference type="AlphaFoldDB" id="A0AAW2FYA5"/>
<organism evidence="1 2">
    <name type="scientific">Cardiocondyla obscurior</name>
    <dbReference type="NCBI Taxonomy" id="286306"/>
    <lineage>
        <taxon>Eukaryota</taxon>
        <taxon>Metazoa</taxon>
        <taxon>Ecdysozoa</taxon>
        <taxon>Arthropoda</taxon>
        <taxon>Hexapoda</taxon>
        <taxon>Insecta</taxon>
        <taxon>Pterygota</taxon>
        <taxon>Neoptera</taxon>
        <taxon>Endopterygota</taxon>
        <taxon>Hymenoptera</taxon>
        <taxon>Apocrita</taxon>
        <taxon>Aculeata</taxon>
        <taxon>Formicoidea</taxon>
        <taxon>Formicidae</taxon>
        <taxon>Myrmicinae</taxon>
        <taxon>Cardiocondyla</taxon>
    </lineage>
</organism>
<keyword evidence="2" id="KW-1185">Reference proteome</keyword>
<dbReference type="EMBL" id="JADYXP020000007">
    <property type="protein sequence ID" value="KAL0120368.1"/>
    <property type="molecule type" value="Genomic_DNA"/>
</dbReference>
<gene>
    <name evidence="1" type="ORF">PUN28_008198</name>
</gene>
<dbReference type="Proteomes" id="UP001430953">
    <property type="component" value="Unassembled WGS sequence"/>
</dbReference>
<evidence type="ECO:0008006" key="3">
    <source>
        <dbReference type="Google" id="ProtNLM"/>
    </source>
</evidence>
<accession>A0AAW2FYA5</accession>
<comment type="caution">
    <text evidence="1">The sequence shown here is derived from an EMBL/GenBank/DDBJ whole genome shotgun (WGS) entry which is preliminary data.</text>
</comment>
<evidence type="ECO:0000313" key="2">
    <source>
        <dbReference type="Proteomes" id="UP001430953"/>
    </source>
</evidence>
<proteinExistence type="predicted"/>
<sequence>MTKTLSFFIENKSLISNNVRDIKNSLLQQQQNVTNVKKKSIYSLPHLPFNDVEDFEQQTEQFLNRPNNFQASVIEVFRVGGKTLYKFIKRNCCRLITNELAEKYSWLGAKAKQKFCNLKIADLLIVSGQEHSDHFKKVFEKEIQKWLQRVKERLESERKNV</sequence>
<dbReference type="PANTHER" id="PTHR34153:SF2">
    <property type="entry name" value="SI:CH211-262H13.3-RELATED"/>
    <property type="match status" value="1"/>
</dbReference>
<evidence type="ECO:0000313" key="1">
    <source>
        <dbReference type="EMBL" id="KAL0120368.1"/>
    </source>
</evidence>
<name>A0AAW2FYA5_9HYME</name>